<evidence type="ECO:0000313" key="2">
    <source>
        <dbReference type="Proteomes" id="UP001163321"/>
    </source>
</evidence>
<proteinExistence type="predicted"/>
<sequence>MGCLMASLPNVRLPLAHLEALVVLLDSVQDFGVAMCHPRALMEYVKGPQGLGSSNPKVRSAAIAMYVVAHEKELRESAINTLVAVYLWTDGEHVDKFFGFAGITTQRGIDLVNARLKHFLQVVSRRQRRTRSRQGFGFGRASTTVSATPTKTAKEQQVESVQGDDDVDMSSPPDEVD</sequence>
<comment type="caution">
    <text evidence="1">The sequence shown here is derived from an EMBL/GenBank/DDBJ whole genome shotgun (WGS) entry which is preliminary data.</text>
</comment>
<protein>
    <submittedName>
        <fullName evidence="1">Uncharacterized protein</fullName>
    </submittedName>
</protein>
<gene>
    <name evidence="1" type="ORF">PsorP6_003003</name>
</gene>
<evidence type="ECO:0000313" key="1">
    <source>
        <dbReference type="EMBL" id="KAI9907957.1"/>
    </source>
</evidence>
<reference evidence="1 2" key="1">
    <citation type="journal article" date="2022" name="bioRxiv">
        <title>The genome of the oomycete Peronosclerospora sorghi, a cosmopolitan pathogen of maize and sorghum, is inflated with dispersed pseudogenes.</title>
        <authorList>
            <person name="Fletcher K."/>
            <person name="Martin F."/>
            <person name="Isakeit T."/>
            <person name="Cavanaugh K."/>
            <person name="Magill C."/>
            <person name="Michelmore R."/>
        </authorList>
    </citation>
    <scope>NUCLEOTIDE SEQUENCE [LARGE SCALE GENOMIC DNA]</scope>
    <source>
        <strain evidence="1">P6</strain>
    </source>
</reference>
<dbReference type="EMBL" id="CM047587">
    <property type="protein sequence ID" value="KAI9907957.1"/>
    <property type="molecule type" value="Genomic_DNA"/>
</dbReference>
<name>A0ACC0VN92_9STRA</name>
<organism evidence="1 2">
    <name type="scientific">Peronosclerospora sorghi</name>
    <dbReference type="NCBI Taxonomy" id="230839"/>
    <lineage>
        <taxon>Eukaryota</taxon>
        <taxon>Sar</taxon>
        <taxon>Stramenopiles</taxon>
        <taxon>Oomycota</taxon>
        <taxon>Peronosporomycetes</taxon>
        <taxon>Peronosporales</taxon>
        <taxon>Peronosporaceae</taxon>
        <taxon>Peronosclerospora</taxon>
    </lineage>
</organism>
<dbReference type="Proteomes" id="UP001163321">
    <property type="component" value="Chromosome 8"/>
</dbReference>
<accession>A0ACC0VN92</accession>
<keyword evidence="2" id="KW-1185">Reference proteome</keyword>